<gene>
    <name evidence="1" type="primary">AlNc14C526G12048</name>
    <name evidence="1" type="ORF">ALNC14_135470</name>
</gene>
<sequence>MHLVLIDPWCTTHPTLKEYTGPGRRNRIDYCFLSAALFHDSLSNIAHDHQIKLHFADHLPITFRLQHPEFFKQSRLPWKCPSWLFQVPEVEATLKASLADFTARLRNGLLDNHGAFYDQHKPDDLRYFRYMFRLITTKCTAEIHHTRTRLHQLQHALTTQPPKAADARRRYTFNLTEKLITVNAHSAQRADNTVTTDSKDMAPAHTTYWADVFQYPSKDYRHAKRDIDAAAMRDILRRTTPSLSPDARAYFDAPLTANDYY</sequence>
<reference evidence="1" key="1">
    <citation type="journal article" date="2011" name="PLoS Biol.">
        <title>Gene gain and loss during evolution of obligate parasitism in the white rust pathogen of Arabidopsis thaliana.</title>
        <authorList>
            <person name="Kemen E."/>
            <person name="Gardiner A."/>
            <person name="Schultz-Larsen T."/>
            <person name="Kemen A.C."/>
            <person name="Balmuth A.L."/>
            <person name="Robert-Seilaniantz A."/>
            <person name="Bailey K."/>
            <person name="Holub E."/>
            <person name="Studholme D.J."/>
            <person name="Maclean D."/>
            <person name="Jones J.D."/>
        </authorList>
    </citation>
    <scope>NUCLEOTIDE SEQUENCE</scope>
</reference>
<dbReference type="InterPro" id="IPR036691">
    <property type="entry name" value="Endo/exonu/phosph_ase_sf"/>
</dbReference>
<dbReference type="Gene3D" id="3.60.10.10">
    <property type="entry name" value="Endonuclease/exonuclease/phosphatase"/>
    <property type="match status" value="1"/>
</dbReference>
<dbReference type="AlphaFoldDB" id="F0X0V8"/>
<name>F0X0V8_9STRA</name>
<protein>
    <submittedName>
        <fullName evidence="1">AlNc14C526G12048 protein</fullName>
    </submittedName>
</protein>
<evidence type="ECO:0000313" key="1">
    <source>
        <dbReference type="EMBL" id="CCA27403.1"/>
    </source>
</evidence>
<organism evidence="1">
    <name type="scientific">Albugo laibachii Nc14</name>
    <dbReference type="NCBI Taxonomy" id="890382"/>
    <lineage>
        <taxon>Eukaryota</taxon>
        <taxon>Sar</taxon>
        <taxon>Stramenopiles</taxon>
        <taxon>Oomycota</taxon>
        <taxon>Peronosporomycetes</taxon>
        <taxon>Albuginales</taxon>
        <taxon>Albuginaceae</taxon>
        <taxon>Albugo</taxon>
    </lineage>
</organism>
<proteinExistence type="predicted"/>
<reference evidence="1" key="2">
    <citation type="submission" date="2011-02" db="EMBL/GenBank/DDBJ databases">
        <authorList>
            <person name="MacLean D."/>
        </authorList>
    </citation>
    <scope>NUCLEOTIDE SEQUENCE</scope>
</reference>
<dbReference type="EMBL" id="FR824558">
    <property type="protein sequence ID" value="CCA27403.1"/>
    <property type="molecule type" value="Genomic_DNA"/>
</dbReference>
<accession>F0X0V8</accession>
<dbReference type="HOGENOM" id="CLU_1067204_0_0_1"/>